<comment type="caution">
    <text evidence="1">The sequence shown here is derived from an EMBL/GenBank/DDBJ whole genome shotgun (WGS) entry which is preliminary data.</text>
</comment>
<gene>
    <name evidence="1" type="ORF">HPB48_022381</name>
</gene>
<protein>
    <submittedName>
        <fullName evidence="1">Uncharacterized protein</fullName>
    </submittedName>
</protein>
<dbReference type="Proteomes" id="UP000821853">
    <property type="component" value="Chromosome 8"/>
</dbReference>
<name>A0A9J6H030_HAELO</name>
<dbReference type="VEuPathDB" id="VectorBase:HLOH_057663"/>
<sequence length="101" mass="11312">MLSGTWRAIQLGVDVVTCLEDPVERPGHKEAHCRYVQEKLSSSHVQLGDGQRDAEGLRLRIEVAYHVQIGVEHAASRPDHLLQPLLRLRSNLQQQQSKAVG</sequence>
<reference evidence="1 2" key="1">
    <citation type="journal article" date="2020" name="Cell">
        <title>Large-Scale Comparative Analyses of Tick Genomes Elucidate Their Genetic Diversity and Vector Capacities.</title>
        <authorList>
            <consortium name="Tick Genome and Microbiome Consortium (TIGMIC)"/>
            <person name="Jia N."/>
            <person name="Wang J."/>
            <person name="Shi W."/>
            <person name="Du L."/>
            <person name="Sun Y."/>
            <person name="Zhan W."/>
            <person name="Jiang J.F."/>
            <person name="Wang Q."/>
            <person name="Zhang B."/>
            <person name="Ji P."/>
            <person name="Bell-Sakyi L."/>
            <person name="Cui X.M."/>
            <person name="Yuan T.T."/>
            <person name="Jiang B.G."/>
            <person name="Yang W.F."/>
            <person name="Lam T.T."/>
            <person name="Chang Q.C."/>
            <person name="Ding S.J."/>
            <person name="Wang X.J."/>
            <person name="Zhu J.G."/>
            <person name="Ruan X.D."/>
            <person name="Zhao L."/>
            <person name="Wei J.T."/>
            <person name="Ye R.Z."/>
            <person name="Que T.C."/>
            <person name="Du C.H."/>
            <person name="Zhou Y.H."/>
            <person name="Cheng J.X."/>
            <person name="Dai P.F."/>
            <person name="Guo W.B."/>
            <person name="Han X.H."/>
            <person name="Huang E.J."/>
            <person name="Li L.F."/>
            <person name="Wei W."/>
            <person name="Gao Y.C."/>
            <person name="Liu J.Z."/>
            <person name="Shao H.Z."/>
            <person name="Wang X."/>
            <person name="Wang C.C."/>
            <person name="Yang T.C."/>
            <person name="Huo Q.B."/>
            <person name="Li W."/>
            <person name="Chen H.Y."/>
            <person name="Chen S.E."/>
            <person name="Zhou L.G."/>
            <person name="Ni X.B."/>
            <person name="Tian J.H."/>
            <person name="Sheng Y."/>
            <person name="Liu T."/>
            <person name="Pan Y.S."/>
            <person name="Xia L.Y."/>
            <person name="Li J."/>
            <person name="Zhao F."/>
            <person name="Cao W.C."/>
        </authorList>
    </citation>
    <scope>NUCLEOTIDE SEQUENCE [LARGE SCALE GENOMIC DNA]</scope>
    <source>
        <strain evidence="1">HaeL-2018</strain>
    </source>
</reference>
<keyword evidence="2" id="KW-1185">Reference proteome</keyword>
<dbReference type="AlphaFoldDB" id="A0A9J6H030"/>
<evidence type="ECO:0000313" key="1">
    <source>
        <dbReference type="EMBL" id="KAH9380667.1"/>
    </source>
</evidence>
<dbReference type="EMBL" id="JABSTR010000010">
    <property type="protein sequence ID" value="KAH9380667.1"/>
    <property type="molecule type" value="Genomic_DNA"/>
</dbReference>
<organism evidence="1 2">
    <name type="scientific">Haemaphysalis longicornis</name>
    <name type="common">Bush tick</name>
    <dbReference type="NCBI Taxonomy" id="44386"/>
    <lineage>
        <taxon>Eukaryota</taxon>
        <taxon>Metazoa</taxon>
        <taxon>Ecdysozoa</taxon>
        <taxon>Arthropoda</taxon>
        <taxon>Chelicerata</taxon>
        <taxon>Arachnida</taxon>
        <taxon>Acari</taxon>
        <taxon>Parasitiformes</taxon>
        <taxon>Ixodida</taxon>
        <taxon>Ixodoidea</taxon>
        <taxon>Ixodidae</taxon>
        <taxon>Haemaphysalinae</taxon>
        <taxon>Haemaphysalis</taxon>
    </lineage>
</organism>
<proteinExistence type="predicted"/>
<evidence type="ECO:0000313" key="2">
    <source>
        <dbReference type="Proteomes" id="UP000821853"/>
    </source>
</evidence>
<accession>A0A9J6H030</accession>